<dbReference type="InterPro" id="IPR058240">
    <property type="entry name" value="rSAM_sf"/>
</dbReference>
<dbReference type="GO" id="GO:0009102">
    <property type="term" value="P:biotin biosynthetic process"/>
    <property type="evidence" value="ECO:0007669"/>
    <property type="project" value="UniProtKB-UniRule"/>
</dbReference>
<evidence type="ECO:0000256" key="11">
    <source>
        <dbReference type="ARBA" id="ARBA00023014"/>
    </source>
</evidence>
<comment type="cofactor">
    <cofactor evidence="13">
        <name>[2Fe-2S] cluster</name>
        <dbReference type="ChEBI" id="CHEBI:190135"/>
    </cofactor>
    <text evidence="13">Binds 1 [2Fe-2S] cluster. The cluster is coordinated with 3 cysteines and 1 arginine.</text>
</comment>
<keyword evidence="7 13" id="KW-0001">2Fe-2S</keyword>
<dbReference type="PANTHER" id="PTHR22976:SF2">
    <property type="entry name" value="BIOTIN SYNTHASE, MITOCHONDRIAL"/>
    <property type="match status" value="1"/>
</dbReference>
<dbReference type="SFLD" id="SFLDG01278">
    <property type="entry name" value="biotin_synthase_like"/>
    <property type="match status" value="1"/>
</dbReference>
<dbReference type="HAMAP" id="MF_01694">
    <property type="entry name" value="BioB"/>
    <property type="match status" value="1"/>
</dbReference>
<sequence>MTQSQPFWDISQVLQFFEMPFIELLHKASSAHLQFHPADEMELCSLLSVKTGACPEDCAYCPQSGHYPTGIAKENLLPLSFVVASAKAAKARGAKRYCMGAAWRNPPRKDFPKIIEMIKAVKEIGLETCVTLGMLNDEQACELKAAGLDFYNHNLDSSPEYYEKIIHTRTYSDRLETLSRVRANGIQVCCGGIIGMGETRRDRAELLVQLANLPAPPKSIPINRLIPVKGTPLAHAEIIDNIEFIRTIAAARIMMPESIIRLSAGRETMSEEMQTLCFCAGANSIWLGEKLLTAKNSEPSRDQALLQKLGFKTQHQHD</sequence>
<evidence type="ECO:0000256" key="7">
    <source>
        <dbReference type="ARBA" id="ARBA00022714"/>
    </source>
</evidence>
<comment type="pathway">
    <text evidence="1 13">Cofactor biosynthesis; biotin biosynthesis; biotin from 7,8-diaminononanoate: step 2/2.</text>
</comment>
<dbReference type="Pfam" id="PF06968">
    <property type="entry name" value="BATS"/>
    <property type="match status" value="1"/>
</dbReference>
<evidence type="ECO:0000256" key="9">
    <source>
        <dbReference type="ARBA" id="ARBA00022756"/>
    </source>
</evidence>
<dbReference type="Pfam" id="PF04055">
    <property type="entry name" value="Radical_SAM"/>
    <property type="match status" value="1"/>
</dbReference>
<comment type="catalytic activity">
    <reaction evidence="12 13">
        <text>(4R,5S)-dethiobiotin + (sulfur carrier)-SH + 2 reduced [2Fe-2S]-[ferredoxin] + 2 S-adenosyl-L-methionine = (sulfur carrier)-H + biotin + 2 5'-deoxyadenosine + 2 L-methionine + 2 oxidized [2Fe-2S]-[ferredoxin]</text>
        <dbReference type="Rhea" id="RHEA:22060"/>
        <dbReference type="Rhea" id="RHEA-COMP:10000"/>
        <dbReference type="Rhea" id="RHEA-COMP:10001"/>
        <dbReference type="Rhea" id="RHEA-COMP:14737"/>
        <dbReference type="Rhea" id="RHEA-COMP:14739"/>
        <dbReference type="ChEBI" id="CHEBI:17319"/>
        <dbReference type="ChEBI" id="CHEBI:29917"/>
        <dbReference type="ChEBI" id="CHEBI:33737"/>
        <dbReference type="ChEBI" id="CHEBI:33738"/>
        <dbReference type="ChEBI" id="CHEBI:57586"/>
        <dbReference type="ChEBI" id="CHEBI:57844"/>
        <dbReference type="ChEBI" id="CHEBI:59789"/>
        <dbReference type="ChEBI" id="CHEBI:64428"/>
        <dbReference type="ChEBI" id="CHEBI:149473"/>
        <dbReference type="EC" id="2.8.1.6"/>
    </reaction>
</comment>
<evidence type="ECO:0000256" key="12">
    <source>
        <dbReference type="ARBA" id="ARBA00051157"/>
    </source>
</evidence>
<proteinExistence type="inferred from homology"/>
<dbReference type="EC" id="2.8.1.6" evidence="3 13"/>
<feature type="binding site" evidence="13 14">
    <location>
        <position position="189"/>
    </location>
    <ligand>
        <name>[2Fe-2S] cluster</name>
        <dbReference type="ChEBI" id="CHEBI:190135"/>
    </ligand>
</feature>
<organism evidence="16 17">
    <name type="scientific">Aquicella siphonis</name>
    <dbReference type="NCBI Taxonomy" id="254247"/>
    <lineage>
        <taxon>Bacteria</taxon>
        <taxon>Pseudomonadati</taxon>
        <taxon>Pseudomonadota</taxon>
        <taxon>Gammaproteobacteria</taxon>
        <taxon>Legionellales</taxon>
        <taxon>Coxiellaceae</taxon>
        <taxon>Aquicella</taxon>
    </lineage>
</organism>
<evidence type="ECO:0000256" key="10">
    <source>
        <dbReference type="ARBA" id="ARBA00023004"/>
    </source>
</evidence>
<evidence type="ECO:0000256" key="3">
    <source>
        <dbReference type="ARBA" id="ARBA00012236"/>
    </source>
</evidence>
<keyword evidence="10 13" id="KW-0408">Iron</keyword>
<dbReference type="SUPFAM" id="SSF102114">
    <property type="entry name" value="Radical SAM enzymes"/>
    <property type="match status" value="1"/>
</dbReference>
<keyword evidence="8 13" id="KW-0479">Metal-binding</keyword>
<feature type="binding site" evidence="13 14">
    <location>
        <position position="129"/>
    </location>
    <ligand>
        <name>[2Fe-2S] cluster</name>
        <dbReference type="ChEBI" id="CHEBI:190135"/>
    </ligand>
</feature>
<keyword evidence="6 13" id="KW-0949">S-adenosyl-L-methionine</keyword>
<evidence type="ECO:0000313" key="16">
    <source>
        <dbReference type="EMBL" id="VVC76794.1"/>
    </source>
</evidence>
<dbReference type="GO" id="GO:0004076">
    <property type="term" value="F:biotin synthase activity"/>
    <property type="evidence" value="ECO:0007669"/>
    <property type="project" value="UniProtKB-UniRule"/>
</dbReference>
<gene>
    <name evidence="13 16" type="primary">bioB</name>
    <name evidence="16" type="ORF">AQUSIP_21210</name>
</gene>
<dbReference type="AlphaFoldDB" id="A0A5E4PIM0"/>
<dbReference type="UniPathway" id="UPA00078">
    <property type="reaction ID" value="UER00162"/>
</dbReference>
<dbReference type="InterPro" id="IPR007197">
    <property type="entry name" value="rSAM"/>
</dbReference>
<feature type="binding site" evidence="13 14">
    <location>
        <position position="58"/>
    </location>
    <ligand>
        <name>[4Fe-4S] cluster</name>
        <dbReference type="ChEBI" id="CHEBI:49883"/>
        <note>4Fe-4S-S-AdoMet</note>
    </ligand>
</feature>
<dbReference type="InterPro" id="IPR006638">
    <property type="entry name" value="Elp3/MiaA/NifB-like_rSAM"/>
</dbReference>
<dbReference type="InterPro" id="IPR024177">
    <property type="entry name" value="Biotin_synthase"/>
</dbReference>
<protein>
    <recommendedName>
        <fullName evidence="3 13">Biotin synthase</fullName>
        <ecNumber evidence="3 13">2.8.1.6</ecNumber>
    </recommendedName>
</protein>
<feature type="binding site" evidence="13 14">
    <location>
        <position position="98"/>
    </location>
    <ligand>
        <name>[2Fe-2S] cluster</name>
        <dbReference type="ChEBI" id="CHEBI:190135"/>
    </ligand>
</feature>
<feature type="binding site" evidence="13 14">
    <location>
        <position position="61"/>
    </location>
    <ligand>
        <name>[4Fe-4S] cluster</name>
        <dbReference type="ChEBI" id="CHEBI:49883"/>
        <note>4Fe-4S-S-AdoMet</note>
    </ligand>
</feature>
<evidence type="ECO:0000256" key="4">
    <source>
        <dbReference type="ARBA" id="ARBA00022485"/>
    </source>
</evidence>
<dbReference type="EMBL" id="LR699119">
    <property type="protein sequence ID" value="VVC76794.1"/>
    <property type="molecule type" value="Genomic_DNA"/>
</dbReference>
<dbReference type="Proteomes" id="UP000324194">
    <property type="component" value="Chromosome 1"/>
</dbReference>
<dbReference type="Gene3D" id="3.20.20.70">
    <property type="entry name" value="Aldolase class I"/>
    <property type="match status" value="1"/>
</dbReference>
<evidence type="ECO:0000256" key="2">
    <source>
        <dbReference type="ARBA" id="ARBA00010765"/>
    </source>
</evidence>
<dbReference type="PIRSF" id="PIRSF001619">
    <property type="entry name" value="Biotin_synth"/>
    <property type="match status" value="1"/>
</dbReference>
<dbReference type="SMART" id="SM00876">
    <property type="entry name" value="BATS"/>
    <property type="match status" value="1"/>
</dbReference>
<feature type="binding site" evidence="13 14">
    <location>
        <position position="261"/>
    </location>
    <ligand>
        <name>[2Fe-2S] cluster</name>
        <dbReference type="ChEBI" id="CHEBI:190135"/>
    </ligand>
</feature>
<dbReference type="GO" id="GO:0051539">
    <property type="term" value="F:4 iron, 4 sulfur cluster binding"/>
    <property type="evidence" value="ECO:0007669"/>
    <property type="project" value="UniProtKB-KW"/>
</dbReference>
<dbReference type="NCBIfam" id="TIGR00433">
    <property type="entry name" value="bioB"/>
    <property type="match status" value="1"/>
</dbReference>
<keyword evidence="11 13" id="KW-0411">Iron-sulfur</keyword>
<evidence type="ECO:0000256" key="13">
    <source>
        <dbReference type="HAMAP-Rule" id="MF_01694"/>
    </source>
</evidence>
<evidence type="ECO:0000313" key="17">
    <source>
        <dbReference type="Proteomes" id="UP000324194"/>
    </source>
</evidence>
<dbReference type="InterPro" id="IPR013785">
    <property type="entry name" value="Aldolase_TIM"/>
</dbReference>
<feature type="binding site" evidence="13 14">
    <location>
        <position position="54"/>
    </location>
    <ligand>
        <name>[4Fe-4S] cluster</name>
        <dbReference type="ChEBI" id="CHEBI:49883"/>
        <note>4Fe-4S-S-AdoMet</note>
    </ligand>
</feature>
<dbReference type="OrthoDB" id="9786826at2"/>
<comment type="similarity">
    <text evidence="2 13">Belongs to the radical SAM superfamily. Biotin synthase family.</text>
</comment>
<reference evidence="16 17" key="1">
    <citation type="submission" date="2019-08" db="EMBL/GenBank/DDBJ databases">
        <authorList>
            <person name="Guy L."/>
        </authorList>
    </citation>
    <scope>NUCLEOTIDE SEQUENCE [LARGE SCALE GENOMIC DNA]</scope>
    <source>
        <strain evidence="16 17">SGT-108</strain>
    </source>
</reference>
<dbReference type="GO" id="GO:0051537">
    <property type="term" value="F:2 iron, 2 sulfur cluster binding"/>
    <property type="evidence" value="ECO:0007669"/>
    <property type="project" value="UniProtKB-KW"/>
</dbReference>
<dbReference type="PROSITE" id="PS51918">
    <property type="entry name" value="RADICAL_SAM"/>
    <property type="match status" value="1"/>
</dbReference>
<dbReference type="RefSeq" id="WP_148340084.1">
    <property type="nucleotide sequence ID" value="NZ_LR699119.1"/>
</dbReference>
<dbReference type="InterPro" id="IPR010722">
    <property type="entry name" value="BATS_dom"/>
</dbReference>
<comment type="cofactor">
    <cofactor evidence="13 14">
        <name>[4Fe-4S] cluster</name>
        <dbReference type="ChEBI" id="CHEBI:49883"/>
    </cofactor>
    <text evidence="13 14">Binds 1 [4Fe-4S] cluster. The cluster is coordinated with 3 cysteines and an exchangeable S-adenosyl-L-methionine.</text>
</comment>
<dbReference type="SFLD" id="SFLDG01060">
    <property type="entry name" value="BATS_domain_containing"/>
    <property type="match status" value="1"/>
</dbReference>
<evidence type="ECO:0000256" key="1">
    <source>
        <dbReference type="ARBA" id="ARBA00004942"/>
    </source>
</evidence>
<evidence type="ECO:0000256" key="8">
    <source>
        <dbReference type="ARBA" id="ARBA00022723"/>
    </source>
</evidence>
<keyword evidence="17" id="KW-1185">Reference proteome</keyword>
<name>A0A5E4PIM0_9COXI</name>
<comment type="cofactor">
    <cofactor evidence="14">
        <name>[2Fe-2S] cluster</name>
        <dbReference type="ChEBI" id="CHEBI:190135"/>
    </cofactor>
    <text evidence="14">Binds 1 [2Fe-2S] cluster. The cluster is coordinated with 3 cysteines and 1 arginine.</text>
</comment>
<dbReference type="SFLD" id="SFLDS00029">
    <property type="entry name" value="Radical_SAM"/>
    <property type="match status" value="1"/>
</dbReference>
<keyword evidence="4 13" id="KW-0004">4Fe-4S</keyword>
<evidence type="ECO:0000259" key="15">
    <source>
        <dbReference type="PROSITE" id="PS51918"/>
    </source>
</evidence>
<keyword evidence="9 13" id="KW-0093">Biotin biosynthesis</keyword>
<dbReference type="SMART" id="SM00729">
    <property type="entry name" value="Elp3"/>
    <property type="match status" value="1"/>
</dbReference>
<evidence type="ECO:0000256" key="14">
    <source>
        <dbReference type="PIRSR" id="PIRSR001619-1"/>
    </source>
</evidence>
<dbReference type="KEGG" id="asip:AQUSIP_21210"/>
<dbReference type="SFLD" id="SFLDF00272">
    <property type="entry name" value="biotin_synthase"/>
    <property type="match status" value="1"/>
</dbReference>
<accession>A0A5E4PIM0</accession>
<feature type="domain" description="Radical SAM core" evidence="15">
    <location>
        <begin position="39"/>
        <end position="266"/>
    </location>
</feature>
<dbReference type="InterPro" id="IPR002684">
    <property type="entry name" value="Biotin_synth/BioAB"/>
</dbReference>
<dbReference type="GO" id="GO:0005506">
    <property type="term" value="F:iron ion binding"/>
    <property type="evidence" value="ECO:0007669"/>
    <property type="project" value="UniProtKB-UniRule"/>
</dbReference>
<keyword evidence="5 13" id="KW-0808">Transferase</keyword>
<comment type="subunit">
    <text evidence="13">Homodimer.</text>
</comment>
<evidence type="ECO:0000256" key="5">
    <source>
        <dbReference type="ARBA" id="ARBA00022679"/>
    </source>
</evidence>
<evidence type="ECO:0000256" key="6">
    <source>
        <dbReference type="ARBA" id="ARBA00022691"/>
    </source>
</evidence>
<dbReference type="CDD" id="cd01335">
    <property type="entry name" value="Radical_SAM"/>
    <property type="match status" value="1"/>
</dbReference>
<comment type="function">
    <text evidence="13">Catalyzes the conversion of dethiobiotin (DTB) to biotin by the insertion of a sulfur atom into dethiobiotin via a radical-based mechanism.</text>
</comment>
<dbReference type="PANTHER" id="PTHR22976">
    <property type="entry name" value="BIOTIN SYNTHASE"/>
    <property type="match status" value="1"/>
</dbReference>